<gene>
    <name evidence="4" type="ORF">KB449_33160</name>
</gene>
<feature type="region of interest" description="Disordered" evidence="1">
    <location>
        <begin position="33"/>
        <end position="66"/>
    </location>
</feature>
<dbReference type="RefSeq" id="WP_282912429.1">
    <property type="nucleotide sequence ID" value="NZ_JAGRPV010000001.1"/>
</dbReference>
<dbReference type="InterPro" id="IPR022627">
    <property type="entry name" value="DUF3502"/>
</dbReference>
<evidence type="ECO:0000313" key="4">
    <source>
        <dbReference type="EMBL" id="MDI4649824.1"/>
    </source>
</evidence>
<feature type="domain" description="DUF3502" evidence="3">
    <location>
        <begin position="458"/>
        <end position="527"/>
    </location>
</feature>
<evidence type="ECO:0000256" key="2">
    <source>
        <dbReference type="SAM" id="SignalP"/>
    </source>
</evidence>
<dbReference type="EMBL" id="JAGRPV010000001">
    <property type="protein sequence ID" value="MDI4649824.1"/>
    <property type="molecule type" value="Genomic_DNA"/>
</dbReference>
<keyword evidence="2" id="KW-0732">Signal</keyword>
<dbReference type="Proteomes" id="UP001161691">
    <property type="component" value="Unassembled WGS sequence"/>
</dbReference>
<feature type="chain" id="PRO_5046941645" evidence="2">
    <location>
        <begin position="30"/>
        <end position="529"/>
    </location>
</feature>
<sequence length="529" mass="57975">MYRKRTNSGFILSSLLAAMIIFTGCSNNAGSGSNASPGASASASPSAEASGTQSASPSAAAPSGPDISKKVELSMYLPSDGAPDAKLIHEELNKMTERDINATVKITFLSNDAYNLMLSSGEKFDLIFAANYMNYADNARRGAFKEITPEMLSTYAPQSAKEDKDKLAGGYVGGKMFAIPTLAASFNYSAYVVRGDLMKKYNVPDIKTIDDFGVYLDAVAKNEKSMIPYNMGKNDAWTLCALYFGNNNLMAPGAPNCTSPIALKKDDPSLQLLYTFDLPETTAFIKKMKQWKDAGYWSKNALSNTVSLNDSFKNGKNAALITSIPGANNIYNEVNKSHPEWDLRIYPAFQGSIDRYSYMAGGMAIGAKSENAERALMLLDLLRYNEDYNMLTQYGFEGTHYTINDKGDIVFPADSKYPPNAAGTWGWTNETYTKVFDGSFPNYAELLADAKSRYVPNPLVDFTIDAKEISDVTTNLSNLFTQYAGPLYMGFTNDVDAGIQEYKDQLKKAGVERYKEAAQAQIDAYMKSK</sequence>
<protein>
    <submittedName>
        <fullName evidence="4">ABC transporter substrate-binding protein</fullName>
    </submittedName>
</protein>
<accession>A0ABT6TV56</accession>
<dbReference type="Pfam" id="PF12010">
    <property type="entry name" value="DUF3502"/>
    <property type="match status" value="1"/>
</dbReference>
<dbReference type="PROSITE" id="PS51257">
    <property type="entry name" value="PROKAR_LIPOPROTEIN"/>
    <property type="match status" value="1"/>
</dbReference>
<organism evidence="4 5">
    <name type="scientific">Cohnella hashimotonis</name>
    <dbReference type="NCBI Taxonomy" id="2826895"/>
    <lineage>
        <taxon>Bacteria</taxon>
        <taxon>Bacillati</taxon>
        <taxon>Bacillota</taxon>
        <taxon>Bacilli</taxon>
        <taxon>Bacillales</taxon>
        <taxon>Paenibacillaceae</taxon>
        <taxon>Cohnella</taxon>
    </lineage>
</organism>
<dbReference type="SUPFAM" id="SSF53850">
    <property type="entry name" value="Periplasmic binding protein-like II"/>
    <property type="match status" value="1"/>
</dbReference>
<feature type="compositionally biased region" description="Low complexity" evidence="1">
    <location>
        <begin position="33"/>
        <end position="63"/>
    </location>
</feature>
<evidence type="ECO:0000313" key="5">
    <source>
        <dbReference type="Proteomes" id="UP001161691"/>
    </source>
</evidence>
<keyword evidence="5" id="KW-1185">Reference proteome</keyword>
<comment type="caution">
    <text evidence="4">The sequence shown here is derived from an EMBL/GenBank/DDBJ whole genome shotgun (WGS) entry which is preliminary data.</text>
</comment>
<reference evidence="4" key="1">
    <citation type="submission" date="2023-04" db="EMBL/GenBank/DDBJ databases">
        <title>Comparative genomic analysis of Cohnella hashimotonis sp. nov., isolated from the International Space Station.</title>
        <authorList>
            <person name="Venkateswaran K."/>
            <person name="Simpson A."/>
        </authorList>
    </citation>
    <scope>NUCLEOTIDE SEQUENCE</scope>
    <source>
        <strain evidence="4">F6_2S_P_1</strain>
    </source>
</reference>
<evidence type="ECO:0000259" key="3">
    <source>
        <dbReference type="Pfam" id="PF12010"/>
    </source>
</evidence>
<dbReference type="Gene3D" id="3.40.190.10">
    <property type="entry name" value="Periplasmic binding protein-like II"/>
    <property type="match status" value="3"/>
</dbReference>
<evidence type="ECO:0000256" key="1">
    <source>
        <dbReference type="SAM" id="MobiDB-lite"/>
    </source>
</evidence>
<feature type="signal peptide" evidence="2">
    <location>
        <begin position="1"/>
        <end position="29"/>
    </location>
</feature>
<name>A0ABT6TV56_9BACL</name>
<proteinExistence type="predicted"/>